<dbReference type="InterPro" id="IPR050378">
    <property type="entry name" value="Metallo-dep_Hydrolases_sf"/>
</dbReference>
<comment type="caution">
    <text evidence="2">The sequence shown here is derived from an EMBL/GenBank/DDBJ whole genome shotgun (WGS) entry which is preliminary data.</text>
</comment>
<dbReference type="EC" id="1.2.7.12" evidence="2"/>
<sequence>MTEYIIKNGCVVDPTQNINAQKMDICIKDGKFVDKVSSAAKVIDASGKLVMAAGVDIHSHVAGPKVDMGRLFRPEDKLFRSPMRGKNTRMEMGFSVPSTTKTGYDYARLGFAFAMEAAMPPLEAPHVHEEIRDTPIIDEGAMPVLANNWFLLEYFKNGEIENAGAYASWILNATRGFGLKCVNPGGTEAWGWGLNCITIHDKVPYFDITPAEIVTGLMATNEYLRLPHSVHVHANNLGNPGNYETTLDTLKLVEGFSPNNDFGREQVMHHTHIQFHCYGGDSFKSDSFESKSKEVMDYVNSQKKLTVDVGQVTLDETTTMTADGPFEYHLTHMNHLKWSNVDVELETAAGIVPFVYDPKTFIAGAQWAIGLEIALFAKDKDRCYITTDHPNAGPFWRYPRIYKWLLSAKARNDVIENQLKYGNKVIDRTYIGELADKELTLYELAQMTRAGVAKALGLKDMYGSLKTGHAANVAVYDIDPENLPSDPEQYEKAFGSSFAFFKDGILAVENHDIVNYSMPKKTVWVNSIVPENKQVERDIRDKFLHSYTVQLDNYAVFDEHVHNPYAIKVDITQ</sequence>
<dbReference type="NCBIfam" id="TIGR03121">
    <property type="entry name" value="one_C_dehyd_A"/>
    <property type="match status" value="1"/>
</dbReference>
<keyword evidence="3" id="KW-1185">Reference proteome</keyword>
<protein>
    <submittedName>
        <fullName evidence="2">Formylmethanofuran dehydrogenase subunit A</fullName>
        <ecNumber evidence="2">1.2.7.12</ecNumber>
    </submittedName>
</protein>
<accession>A0ABT4IL47</accession>
<evidence type="ECO:0000313" key="2">
    <source>
        <dbReference type="EMBL" id="MCZ0862480.1"/>
    </source>
</evidence>
<evidence type="ECO:0000313" key="3">
    <source>
        <dbReference type="Proteomes" id="UP001141336"/>
    </source>
</evidence>
<keyword evidence="2" id="KW-0560">Oxidoreductase</keyword>
<dbReference type="PANTHER" id="PTHR11647:SF1">
    <property type="entry name" value="COLLAPSIN RESPONSE MEDIATOR PROTEIN"/>
    <property type="match status" value="1"/>
</dbReference>
<dbReference type="SUPFAM" id="SSF51338">
    <property type="entry name" value="Composite domain of metallo-dependent hydrolases"/>
    <property type="match status" value="2"/>
</dbReference>
<dbReference type="RefSeq" id="WP_268922732.1">
    <property type="nucleotide sequence ID" value="NZ_JAPTGC010000005.1"/>
</dbReference>
<gene>
    <name evidence="2" type="ORF">O0S09_04320</name>
</gene>
<dbReference type="Pfam" id="PF07969">
    <property type="entry name" value="Amidohydro_3"/>
    <property type="match status" value="1"/>
</dbReference>
<dbReference type="PANTHER" id="PTHR11647">
    <property type="entry name" value="HYDRANTOINASE/DIHYDROPYRIMIDINASE FAMILY MEMBER"/>
    <property type="match status" value="1"/>
</dbReference>
<proteinExistence type="predicted"/>
<evidence type="ECO:0000259" key="1">
    <source>
        <dbReference type="Pfam" id="PF07969"/>
    </source>
</evidence>
<dbReference type="InterPro" id="IPR011059">
    <property type="entry name" value="Metal-dep_hydrolase_composite"/>
</dbReference>
<dbReference type="Gene3D" id="2.30.40.10">
    <property type="entry name" value="Urease, subunit C, domain 1"/>
    <property type="match status" value="1"/>
</dbReference>
<dbReference type="EMBL" id="JAPTGC010000005">
    <property type="protein sequence ID" value="MCZ0862480.1"/>
    <property type="molecule type" value="Genomic_DNA"/>
</dbReference>
<name>A0ABT4IL47_9EURY</name>
<feature type="domain" description="Amidohydrolase 3" evidence="1">
    <location>
        <begin position="41"/>
        <end position="485"/>
    </location>
</feature>
<dbReference type="InterPro" id="IPR013108">
    <property type="entry name" value="Amidohydro_3"/>
</dbReference>
<dbReference type="InterPro" id="IPR032466">
    <property type="entry name" value="Metal_Hydrolase"/>
</dbReference>
<dbReference type="PIRSF" id="PIRSF006453">
    <property type="entry name" value="FwdA"/>
    <property type="match status" value="1"/>
</dbReference>
<dbReference type="GO" id="GO:0018493">
    <property type="term" value="F:formylmethanofuran dehydrogenase activity"/>
    <property type="evidence" value="ECO:0007669"/>
    <property type="project" value="UniProtKB-EC"/>
</dbReference>
<dbReference type="Proteomes" id="UP001141336">
    <property type="component" value="Unassembled WGS sequence"/>
</dbReference>
<dbReference type="SUPFAM" id="SSF51556">
    <property type="entry name" value="Metallo-dependent hydrolases"/>
    <property type="match status" value="1"/>
</dbReference>
<organism evidence="2 3">
    <name type="scientific">Methanocorpusculum vombati</name>
    <dbReference type="NCBI Taxonomy" id="3002864"/>
    <lineage>
        <taxon>Archaea</taxon>
        <taxon>Methanobacteriati</taxon>
        <taxon>Methanobacteriota</taxon>
        <taxon>Stenosarchaea group</taxon>
        <taxon>Methanomicrobia</taxon>
        <taxon>Methanomicrobiales</taxon>
        <taxon>Methanocorpusculaceae</taxon>
        <taxon>Methanocorpusculum</taxon>
    </lineage>
</organism>
<reference evidence="2" key="1">
    <citation type="submission" date="2022-12" db="EMBL/GenBank/DDBJ databases">
        <title>Isolation and characterisation of novel Methanocorpusculum spp. from native Australian herbivores indicates the genus is ancestrally host-associated.</title>
        <authorList>
            <person name="Volmer J.G."/>
            <person name="Soo R.M."/>
            <person name="Evans P.N."/>
            <person name="Hoedt E.C."/>
            <person name="Astorga Alsina A.L."/>
            <person name="Woodcroft B.J."/>
            <person name="Tyson G.W."/>
            <person name="Hugenholtz P."/>
            <person name="Morrison M."/>
        </authorList>
    </citation>
    <scope>NUCLEOTIDE SEQUENCE</scope>
    <source>
        <strain evidence="2">CW153</strain>
    </source>
</reference>
<dbReference type="InterPro" id="IPR012027">
    <property type="entry name" value="Formylmethanofuran_DH_asu"/>
</dbReference>